<dbReference type="Proteomes" id="UP001277183">
    <property type="component" value="Unassembled WGS sequence"/>
</dbReference>
<dbReference type="Gene3D" id="2.160.10.10">
    <property type="entry name" value="Hexapeptide repeat proteins"/>
    <property type="match status" value="1"/>
</dbReference>
<dbReference type="GO" id="GO:0016746">
    <property type="term" value="F:acyltransferase activity"/>
    <property type="evidence" value="ECO:0007669"/>
    <property type="project" value="UniProtKB-KW"/>
</dbReference>
<evidence type="ECO:0000313" key="2">
    <source>
        <dbReference type="Proteomes" id="UP001277183"/>
    </source>
</evidence>
<keyword evidence="1" id="KW-0012">Acyltransferase</keyword>
<dbReference type="InterPro" id="IPR011004">
    <property type="entry name" value="Trimer_LpxA-like_sf"/>
</dbReference>
<dbReference type="CDD" id="cd04647">
    <property type="entry name" value="LbH_MAT_like"/>
    <property type="match status" value="1"/>
</dbReference>
<accession>A0AAW9EVX3</accession>
<dbReference type="RefSeq" id="WP_180343592.1">
    <property type="nucleotide sequence ID" value="NZ_AP024948.1"/>
</dbReference>
<gene>
    <name evidence="1" type="ORF">SJS77_05050</name>
</gene>
<organism evidence="1 2">
    <name type="scientific">Aeromonas caviae</name>
    <name type="common">Aeromonas punctata</name>
    <dbReference type="NCBI Taxonomy" id="648"/>
    <lineage>
        <taxon>Bacteria</taxon>
        <taxon>Pseudomonadati</taxon>
        <taxon>Pseudomonadota</taxon>
        <taxon>Gammaproteobacteria</taxon>
        <taxon>Aeromonadales</taxon>
        <taxon>Aeromonadaceae</taxon>
        <taxon>Aeromonas</taxon>
    </lineage>
</organism>
<name>A0AAW9EVX3_AERCA</name>
<dbReference type="PANTHER" id="PTHR23416">
    <property type="entry name" value="SIALIC ACID SYNTHASE-RELATED"/>
    <property type="match status" value="1"/>
</dbReference>
<proteinExistence type="predicted"/>
<dbReference type="AlphaFoldDB" id="A0AAW9EVX3"/>
<reference evidence="1" key="1">
    <citation type="submission" date="2023-11" db="EMBL/GenBank/DDBJ databases">
        <title>WGS of Aeromonas in Northern Israel.</title>
        <authorList>
            <person name="Hershko Y."/>
        </authorList>
    </citation>
    <scope>NUCLEOTIDE SEQUENCE</scope>
    <source>
        <strain evidence="1">77416</strain>
    </source>
</reference>
<keyword evidence="1" id="KW-0808">Transferase</keyword>
<dbReference type="SUPFAM" id="SSF51161">
    <property type="entry name" value="Trimeric LpxA-like enzymes"/>
    <property type="match status" value="1"/>
</dbReference>
<dbReference type="EC" id="2.3.1.-" evidence="1"/>
<dbReference type="InterPro" id="IPR051159">
    <property type="entry name" value="Hexapeptide_acetyltransf"/>
</dbReference>
<dbReference type="PANTHER" id="PTHR23416:SF78">
    <property type="entry name" value="LIPOPOLYSACCHARIDE BIOSYNTHESIS O-ACETYL TRANSFERASE WBBJ-RELATED"/>
    <property type="match status" value="1"/>
</dbReference>
<comment type="caution">
    <text evidence="1">The sequence shown here is derived from an EMBL/GenBank/DDBJ whole genome shotgun (WGS) entry which is preliminary data.</text>
</comment>
<evidence type="ECO:0000313" key="1">
    <source>
        <dbReference type="EMBL" id="MDX7719844.1"/>
    </source>
</evidence>
<protein>
    <submittedName>
        <fullName evidence="1">Acyltransferase</fullName>
        <ecNumber evidence="1">2.3.1.-</ecNumber>
    </submittedName>
</protein>
<sequence>MNKIRLWLRNKIYCQPGNEINISGRVRVRRCKISLKGHGCSLTLHPDVNLRGVNIEIDGINCHINIGANTVVGENTYLSCRERDISLTIGDYCMFSRNVKVMTSDGHDIIRSGERMNYAKNITIGNKVWLADGVVVLKGGDIGDGCVIGINSVVTNKVQGNTVAVGCPAREVSKNVSWRKELTY</sequence>
<dbReference type="EMBL" id="JAWZVU010000029">
    <property type="protein sequence ID" value="MDX7719844.1"/>
    <property type="molecule type" value="Genomic_DNA"/>
</dbReference>